<comment type="caution">
    <text evidence="2">The sequence shown here is derived from an EMBL/GenBank/DDBJ whole genome shotgun (WGS) entry which is preliminary data.</text>
</comment>
<proteinExistence type="predicted"/>
<accession>A0A553IDT2</accession>
<sequence length="404" mass="46709">MHRPRSSADPMAPTAPGPGERPNDRNSQQRRRGPRFYRGKGPKHHRRPYTRKPENSHSYGDSFSLPQWPRRRTETLTLGLHPRTFDAIHAERQNLTDALQAQDKRALELFQQLTAVEADIEYYSRNLQHDQQQLYQQHNQHPNNNSNVKVKVDGIPVSEINDRARREEAEMNQEKLEATYRQRLWLHRQIRSTVDAERNILMRFGELHVETRCRERWCQVEREQLEILHAPKPGYDGFGPGFIPYQQSQWYQNTDQTTPLYPDMDLFQTDCCVYNFNDANAGQNQVLSSSCRWSVSSVRVSEYERGGQQNYGESALIGAQSCGPSDGHADGGRGVWQPASCPAGRGQEDHMDEADKKWIGGMGDYTWRDWRLWVEKVTDNGQAHKTMVYGGHGRRSTFPRGEFS</sequence>
<dbReference type="AlphaFoldDB" id="A0A553IDT2"/>
<feature type="compositionally biased region" description="Basic residues" evidence="1">
    <location>
        <begin position="28"/>
        <end position="50"/>
    </location>
</feature>
<dbReference type="OrthoDB" id="5226586at2759"/>
<feature type="region of interest" description="Disordered" evidence="1">
    <location>
        <begin position="1"/>
        <end position="66"/>
    </location>
</feature>
<evidence type="ECO:0000313" key="2">
    <source>
        <dbReference type="EMBL" id="TRX98356.1"/>
    </source>
</evidence>
<feature type="region of interest" description="Disordered" evidence="1">
    <location>
        <begin position="322"/>
        <end position="349"/>
    </location>
</feature>
<dbReference type="Proteomes" id="UP000319160">
    <property type="component" value="Unassembled WGS sequence"/>
</dbReference>
<evidence type="ECO:0000256" key="1">
    <source>
        <dbReference type="SAM" id="MobiDB-lite"/>
    </source>
</evidence>
<name>A0A553IDT2_9PEZI</name>
<gene>
    <name evidence="2" type="ORF">FHL15_001001</name>
</gene>
<protein>
    <submittedName>
        <fullName evidence="2">Uncharacterized protein</fullName>
    </submittedName>
</protein>
<keyword evidence="3" id="KW-1185">Reference proteome</keyword>
<organism evidence="2 3">
    <name type="scientific">Xylaria flabelliformis</name>
    <dbReference type="NCBI Taxonomy" id="2512241"/>
    <lineage>
        <taxon>Eukaryota</taxon>
        <taxon>Fungi</taxon>
        <taxon>Dikarya</taxon>
        <taxon>Ascomycota</taxon>
        <taxon>Pezizomycotina</taxon>
        <taxon>Sordariomycetes</taxon>
        <taxon>Xylariomycetidae</taxon>
        <taxon>Xylariales</taxon>
        <taxon>Xylariaceae</taxon>
        <taxon>Xylaria</taxon>
    </lineage>
</organism>
<reference evidence="3" key="1">
    <citation type="submission" date="2019-06" db="EMBL/GenBank/DDBJ databases">
        <title>Draft genome sequence of the griseofulvin-producing fungus Xylaria cubensis strain G536.</title>
        <authorList>
            <person name="Mead M.E."/>
            <person name="Raja H.A."/>
            <person name="Steenwyk J.L."/>
            <person name="Knowles S.L."/>
            <person name="Oberlies N.H."/>
            <person name="Rokas A."/>
        </authorList>
    </citation>
    <scope>NUCLEOTIDE SEQUENCE [LARGE SCALE GENOMIC DNA]</scope>
    <source>
        <strain evidence="3">G536</strain>
    </source>
</reference>
<feature type="compositionally biased region" description="Polar residues" evidence="1">
    <location>
        <begin position="56"/>
        <end position="65"/>
    </location>
</feature>
<dbReference type="EMBL" id="VFLP01000003">
    <property type="protein sequence ID" value="TRX98356.1"/>
    <property type="molecule type" value="Genomic_DNA"/>
</dbReference>
<evidence type="ECO:0000313" key="3">
    <source>
        <dbReference type="Proteomes" id="UP000319160"/>
    </source>
</evidence>